<evidence type="ECO:0000256" key="9">
    <source>
        <dbReference type="ARBA" id="ARBA00023012"/>
    </source>
</evidence>
<keyword evidence="4" id="KW-0597">Phosphoprotein</keyword>
<evidence type="ECO:0000256" key="3">
    <source>
        <dbReference type="ARBA" id="ARBA00012438"/>
    </source>
</evidence>
<dbReference type="Pfam" id="PF02518">
    <property type="entry name" value="HATPase_c"/>
    <property type="match status" value="1"/>
</dbReference>
<comment type="subcellular location">
    <subcellularLocation>
        <location evidence="2">Cell membrane</location>
    </subcellularLocation>
</comment>
<dbReference type="AlphaFoldDB" id="A0A4V2XWU3"/>
<dbReference type="PANTHER" id="PTHR45436:SF5">
    <property type="entry name" value="SENSOR HISTIDINE KINASE TRCS"/>
    <property type="match status" value="1"/>
</dbReference>
<dbReference type="Gene3D" id="3.30.565.10">
    <property type="entry name" value="Histidine kinase-like ATPase, C-terminal domain"/>
    <property type="match status" value="1"/>
</dbReference>
<evidence type="ECO:0000313" key="14">
    <source>
        <dbReference type="Proteomes" id="UP000295621"/>
    </source>
</evidence>
<dbReference type="CDD" id="cd00075">
    <property type="entry name" value="HATPase"/>
    <property type="match status" value="1"/>
</dbReference>
<evidence type="ECO:0000256" key="7">
    <source>
        <dbReference type="ARBA" id="ARBA00022777"/>
    </source>
</evidence>
<evidence type="ECO:0000259" key="12">
    <source>
        <dbReference type="PROSITE" id="PS50109"/>
    </source>
</evidence>
<evidence type="ECO:0000256" key="4">
    <source>
        <dbReference type="ARBA" id="ARBA00022553"/>
    </source>
</evidence>
<dbReference type="RefSeq" id="WP_131984069.1">
    <property type="nucleotide sequence ID" value="NZ_SMKL01000033.1"/>
</dbReference>
<feature type="transmembrane region" description="Helical" evidence="11">
    <location>
        <begin position="12"/>
        <end position="33"/>
    </location>
</feature>
<keyword evidence="10 11" id="KW-0472">Membrane</keyword>
<protein>
    <recommendedName>
        <fullName evidence="3">histidine kinase</fullName>
        <ecNumber evidence="3">2.7.13.3</ecNumber>
    </recommendedName>
</protein>
<evidence type="ECO:0000256" key="2">
    <source>
        <dbReference type="ARBA" id="ARBA00004236"/>
    </source>
</evidence>
<dbReference type="SUPFAM" id="SSF55874">
    <property type="entry name" value="ATPase domain of HSP90 chaperone/DNA topoisomerase II/histidine kinase"/>
    <property type="match status" value="1"/>
</dbReference>
<dbReference type="GO" id="GO:0000155">
    <property type="term" value="F:phosphorelay sensor kinase activity"/>
    <property type="evidence" value="ECO:0007669"/>
    <property type="project" value="InterPro"/>
</dbReference>
<dbReference type="GO" id="GO:0005886">
    <property type="term" value="C:plasma membrane"/>
    <property type="evidence" value="ECO:0007669"/>
    <property type="project" value="UniProtKB-SubCell"/>
</dbReference>
<dbReference type="PROSITE" id="PS50109">
    <property type="entry name" value="HIS_KIN"/>
    <property type="match status" value="1"/>
</dbReference>
<evidence type="ECO:0000256" key="8">
    <source>
        <dbReference type="ARBA" id="ARBA00022989"/>
    </source>
</evidence>
<dbReference type="EMBL" id="SMKL01000033">
    <property type="protein sequence ID" value="TDC50165.1"/>
    <property type="molecule type" value="Genomic_DNA"/>
</dbReference>
<comment type="catalytic activity">
    <reaction evidence="1">
        <text>ATP + protein L-histidine = ADP + protein N-phospho-L-histidine.</text>
        <dbReference type="EC" id="2.7.13.3"/>
    </reaction>
</comment>
<evidence type="ECO:0000256" key="10">
    <source>
        <dbReference type="ARBA" id="ARBA00023136"/>
    </source>
</evidence>
<dbReference type="Pfam" id="PF00512">
    <property type="entry name" value="HisKA"/>
    <property type="match status" value="1"/>
</dbReference>
<reference evidence="13 14" key="1">
    <citation type="submission" date="2019-02" db="EMBL/GenBank/DDBJ databases">
        <title>Draft genome sequences of novel Actinobacteria.</title>
        <authorList>
            <person name="Sahin N."/>
            <person name="Ay H."/>
            <person name="Saygin H."/>
        </authorList>
    </citation>
    <scope>NUCLEOTIDE SEQUENCE [LARGE SCALE GENOMIC DNA]</scope>
    <source>
        <strain evidence="13 14">KC603</strain>
    </source>
</reference>
<evidence type="ECO:0000256" key="1">
    <source>
        <dbReference type="ARBA" id="ARBA00000085"/>
    </source>
</evidence>
<dbReference type="InterPro" id="IPR003661">
    <property type="entry name" value="HisK_dim/P_dom"/>
</dbReference>
<dbReference type="SMART" id="SM00387">
    <property type="entry name" value="HATPase_c"/>
    <property type="match status" value="1"/>
</dbReference>
<keyword evidence="5" id="KW-0808">Transferase</keyword>
<name>A0A4V2XWU3_9ACTN</name>
<evidence type="ECO:0000256" key="11">
    <source>
        <dbReference type="SAM" id="Phobius"/>
    </source>
</evidence>
<dbReference type="PANTHER" id="PTHR45436">
    <property type="entry name" value="SENSOR HISTIDINE KINASE YKOH"/>
    <property type="match status" value="1"/>
</dbReference>
<keyword evidence="6 11" id="KW-0812">Transmembrane</keyword>
<feature type="transmembrane region" description="Helical" evidence="11">
    <location>
        <begin position="59"/>
        <end position="79"/>
    </location>
</feature>
<evidence type="ECO:0000256" key="6">
    <source>
        <dbReference type="ARBA" id="ARBA00022692"/>
    </source>
</evidence>
<dbReference type="OrthoDB" id="9757990at2"/>
<accession>A0A4V2XWU3</accession>
<dbReference type="PRINTS" id="PR00344">
    <property type="entry name" value="BCTRLSENSOR"/>
</dbReference>
<dbReference type="InterPro" id="IPR036890">
    <property type="entry name" value="HATPase_C_sf"/>
</dbReference>
<dbReference type="InterPro" id="IPR036097">
    <property type="entry name" value="HisK_dim/P_sf"/>
</dbReference>
<dbReference type="Proteomes" id="UP000295621">
    <property type="component" value="Unassembled WGS sequence"/>
</dbReference>
<evidence type="ECO:0000256" key="5">
    <source>
        <dbReference type="ARBA" id="ARBA00022679"/>
    </source>
</evidence>
<proteinExistence type="predicted"/>
<dbReference type="CDD" id="cd00082">
    <property type="entry name" value="HisKA"/>
    <property type="match status" value="1"/>
</dbReference>
<keyword evidence="8 11" id="KW-1133">Transmembrane helix</keyword>
<keyword evidence="7 13" id="KW-0418">Kinase</keyword>
<dbReference type="EC" id="2.7.13.3" evidence="3"/>
<dbReference type="InterPro" id="IPR003594">
    <property type="entry name" value="HATPase_dom"/>
</dbReference>
<dbReference type="InterPro" id="IPR005467">
    <property type="entry name" value="His_kinase_dom"/>
</dbReference>
<feature type="domain" description="Histidine kinase" evidence="12">
    <location>
        <begin position="106"/>
        <end position="314"/>
    </location>
</feature>
<sequence>MSRGWRSLRMRLAVLGFLAIYLPVLLLFGVTVVTEQDTSTEVVHGAEVTTDTTGERSPWVAGTVLALAPAAGVLAWWWAGRAVRPFEQMYDRLRHAADAQRRLIEETSHELRIPLSVLATNAEVLLAHPAPTLEVYREGLERSGRAAGRLRAVIDELLVDARGRARTVDRQPADLAALVRAVVEDARVVAAPQGVSVSVTAPARVVCAVDEATVRRAVANLVDNAVRFAPAGSDVAVTVERRGAALAVVVTDHGPGIPQAELAHVFEPFWHGRRHGEGTGLGLPIARQIALAHGGDVTLASPGDGCVATLTLRC</sequence>
<gene>
    <name evidence="13" type="ORF">E1212_15680</name>
</gene>
<dbReference type="Gene3D" id="1.10.287.130">
    <property type="match status" value="1"/>
</dbReference>
<dbReference type="SUPFAM" id="SSF47384">
    <property type="entry name" value="Homodimeric domain of signal transducing histidine kinase"/>
    <property type="match status" value="1"/>
</dbReference>
<keyword evidence="9" id="KW-0902">Two-component regulatory system</keyword>
<organism evidence="13 14">
    <name type="scientific">Jiangella ureilytica</name>
    <dbReference type="NCBI Taxonomy" id="2530374"/>
    <lineage>
        <taxon>Bacteria</taxon>
        <taxon>Bacillati</taxon>
        <taxon>Actinomycetota</taxon>
        <taxon>Actinomycetes</taxon>
        <taxon>Jiangellales</taxon>
        <taxon>Jiangellaceae</taxon>
        <taxon>Jiangella</taxon>
    </lineage>
</organism>
<dbReference type="InterPro" id="IPR050428">
    <property type="entry name" value="TCS_sensor_his_kinase"/>
</dbReference>
<evidence type="ECO:0000313" key="13">
    <source>
        <dbReference type="EMBL" id="TDC50165.1"/>
    </source>
</evidence>
<dbReference type="SMART" id="SM00388">
    <property type="entry name" value="HisKA"/>
    <property type="match status" value="1"/>
</dbReference>
<dbReference type="InterPro" id="IPR004358">
    <property type="entry name" value="Sig_transdc_His_kin-like_C"/>
</dbReference>
<keyword evidence="14" id="KW-1185">Reference proteome</keyword>
<comment type="caution">
    <text evidence="13">The sequence shown here is derived from an EMBL/GenBank/DDBJ whole genome shotgun (WGS) entry which is preliminary data.</text>
</comment>